<gene>
    <name evidence="5" type="ORF">BKN37_13025</name>
    <name evidence="6" type="ORF">C1Y40_04372</name>
</gene>
<evidence type="ECO:0000259" key="3">
    <source>
        <dbReference type="Pfam" id="PF00823"/>
    </source>
</evidence>
<protein>
    <submittedName>
        <fullName evidence="6">Putative PPE family protein PPE29</fullName>
    </submittedName>
</protein>
<dbReference type="Proteomes" id="UP000238296">
    <property type="component" value="Unassembled WGS sequence"/>
</dbReference>
<dbReference type="InterPro" id="IPR038332">
    <property type="entry name" value="PPE_sf"/>
</dbReference>
<sequence>MDFGALPPEINSARMYSGAGSTPLLAAASAWDQLAAELHTAATMYQSVVSGLTTGVWTGPASLAMASAAAPYVSWLSATASQAEETAAHARAVVGAYETAFAATVPPAEIAANRSLLAALVATNFFGQNTPAIAATEAHYAEMWAQDAAVMYSYADASSAASTTVTPFATPPQTSNEDGSALQQDAVAKAAESSQESSSSHLVSSAQQALQQLTSSSSSTSSSSTTSLQDIWAKLQTYIKQLPGNLTKSEQIIQRLVSTPANSGGIGKSLMGSPAPSSAAGVAKPVIPPASTPASAVPAGGLRGSAAASVGRAGTLGRLSVPPSWVSATPATSAEVTPLRVSTIDAAADQPRALLRGIPMSGAGRRADGFVNRYGFRNTVIPRPPFAG</sequence>
<feature type="region of interest" description="Disordered" evidence="2">
    <location>
        <begin position="164"/>
        <end position="206"/>
    </location>
</feature>
<organism evidence="5 7">
    <name type="scientific">Mycobacterium talmoniae</name>
    <dbReference type="NCBI Taxonomy" id="1858794"/>
    <lineage>
        <taxon>Bacteria</taxon>
        <taxon>Bacillati</taxon>
        <taxon>Actinomycetota</taxon>
        <taxon>Actinomycetes</taxon>
        <taxon>Mycobacteriales</taxon>
        <taxon>Mycobacteriaceae</taxon>
        <taxon>Mycobacterium</taxon>
    </lineage>
</organism>
<evidence type="ECO:0000313" key="5">
    <source>
        <dbReference type="EMBL" id="OHV03835.1"/>
    </source>
</evidence>
<dbReference type="GO" id="GO:0052572">
    <property type="term" value="P:response to host immune response"/>
    <property type="evidence" value="ECO:0007669"/>
    <property type="project" value="TreeGrafter"/>
</dbReference>
<dbReference type="InterPro" id="IPR022171">
    <property type="entry name" value="PPE_C"/>
</dbReference>
<dbReference type="PANTHER" id="PTHR46766:SF1">
    <property type="entry name" value="GLUTAMINE-RICH PROTEIN 2"/>
    <property type="match status" value="1"/>
</dbReference>
<reference evidence="5 7" key="1">
    <citation type="submission" date="2016-10" db="EMBL/GenBank/DDBJ databases">
        <title>Genome sequence of Mycobacterium talmonii.</title>
        <authorList>
            <person name="Greninger A.L."/>
            <person name="Elliott B."/>
            <person name="Vasireddy S."/>
            <person name="Vasireddy R."/>
        </authorList>
    </citation>
    <scope>NUCLEOTIDE SEQUENCE [LARGE SCALE GENOMIC DNA]</scope>
    <source>
        <strain evidence="5">MO-5499</strain>
        <strain evidence="7">NE-TNMC-100812</strain>
    </source>
</reference>
<dbReference type="Proteomes" id="UP000179734">
    <property type="component" value="Unassembled WGS sequence"/>
</dbReference>
<evidence type="ECO:0000256" key="2">
    <source>
        <dbReference type="SAM" id="MobiDB-lite"/>
    </source>
</evidence>
<dbReference type="FunFam" id="1.20.1260.20:FF:000001">
    <property type="entry name" value="PPE family protein PPE41"/>
    <property type="match status" value="1"/>
</dbReference>
<feature type="compositionally biased region" description="Polar residues" evidence="2">
    <location>
        <begin position="172"/>
        <end position="183"/>
    </location>
</feature>
<accession>A0A1S1NKX1</accession>
<evidence type="ECO:0000313" key="8">
    <source>
        <dbReference type="Proteomes" id="UP000238296"/>
    </source>
</evidence>
<dbReference type="EMBL" id="PPEA01000639">
    <property type="protein sequence ID" value="PQM45476.1"/>
    <property type="molecule type" value="Genomic_DNA"/>
</dbReference>
<dbReference type="AlphaFoldDB" id="A0A1S1NKX1"/>
<dbReference type="Pfam" id="PF00823">
    <property type="entry name" value="PPE"/>
    <property type="match status" value="1"/>
</dbReference>
<dbReference type="SUPFAM" id="SSF140459">
    <property type="entry name" value="PE/PPE dimer-like"/>
    <property type="match status" value="1"/>
</dbReference>
<feature type="domain" description="PPE" evidence="3">
    <location>
        <begin position="2"/>
        <end position="165"/>
    </location>
</feature>
<dbReference type="EMBL" id="MLQM01000060">
    <property type="protein sequence ID" value="OHV03835.1"/>
    <property type="molecule type" value="Genomic_DNA"/>
</dbReference>
<reference evidence="6" key="3">
    <citation type="submission" date="2018-01" db="EMBL/GenBank/DDBJ databases">
        <authorList>
            <person name="Gaut B.S."/>
            <person name="Morton B.R."/>
            <person name="Clegg M.T."/>
            <person name="Duvall M.R."/>
        </authorList>
    </citation>
    <scope>NUCLEOTIDE SEQUENCE</scope>
    <source>
        <strain evidence="6">ATCC BAA-2683</strain>
    </source>
</reference>
<comment type="similarity">
    <text evidence="1">Belongs to the mycobacterial PPE family.</text>
</comment>
<dbReference type="RefSeq" id="WP_071026417.1">
    <property type="nucleotide sequence ID" value="NZ_MLQM01000060.1"/>
</dbReference>
<feature type="domain" description="PPE family C-terminal" evidence="4">
    <location>
        <begin position="307"/>
        <end position="384"/>
    </location>
</feature>
<evidence type="ECO:0000259" key="4">
    <source>
        <dbReference type="Pfam" id="PF12484"/>
    </source>
</evidence>
<reference evidence="6 8" key="2">
    <citation type="journal article" date="2017" name="Int. J. Syst. Evol. Microbiol.">
        <title>Mycobacterium talmoniae sp. nov., a slowly growing mycobacterium isolated from human respiratory samples.</title>
        <authorList>
            <person name="Davidson R.M."/>
            <person name="DeGroote M.A."/>
            <person name="Marola J.L."/>
            <person name="Buss S."/>
            <person name="Jones V."/>
            <person name="McNeil M.R."/>
            <person name="Freifeld A.G."/>
            <person name="Elaine Epperson L."/>
            <person name="Hasan N.A."/>
            <person name="Jackson M."/>
            <person name="Iwen P.C."/>
            <person name="Salfinger M."/>
            <person name="Strong M."/>
        </authorList>
    </citation>
    <scope>NUCLEOTIDE SEQUENCE [LARGE SCALE GENOMIC DNA]</scope>
    <source>
        <strain evidence="6 8">ATCC BAA-2683</strain>
    </source>
</reference>
<evidence type="ECO:0000256" key="1">
    <source>
        <dbReference type="ARBA" id="ARBA00010652"/>
    </source>
</evidence>
<name>A0A1S1NKX1_9MYCO</name>
<dbReference type="PANTHER" id="PTHR46766">
    <property type="entry name" value="GLUTAMINE-RICH PROTEIN 2"/>
    <property type="match status" value="1"/>
</dbReference>
<dbReference type="InterPro" id="IPR000030">
    <property type="entry name" value="PPE_dom"/>
</dbReference>
<keyword evidence="7" id="KW-1185">Reference proteome</keyword>
<dbReference type="Gene3D" id="1.20.1260.20">
    <property type="entry name" value="PPE superfamily"/>
    <property type="match status" value="1"/>
</dbReference>
<evidence type="ECO:0000313" key="6">
    <source>
        <dbReference type="EMBL" id="PQM45476.1"/>
    </source>
</evidence>
<dbReference type="Pfam" id="PF12484">
    <property type="entry name" value="PPE-SVP"/>
    <property type="match status" value="1"/>
</dbReference>
<comment type="caution">
    <text evidence="5">The sequence shown here is derived from an EMBL/GenBank/DDBJ whole genome shotgun (WGS) entry which is preliminary data.</text>
</comment>
<proteinExistence type="inferred from homology"/>
<evidence type="ECO:0000313" key="7">
    <source>
        <dbReference type="Proteomes" id="UP000179734"/>
    </source>
</evidence>
<feature type="compositionally biased region" description="Low complexity" evidence="2">
    <location>
        <begin position="190"/>
        <end position="206"/>
    </location>
</feature>